<dbReference type="KEGG" id="saqt:GJV85_12220"/>
<reference evidence="1" key="2">
    <citation type="submission" date="2021-04" db="EMBL/GenBank/DDBJ databases">
        <title>Isolation and characterization of a novel species of the genus Sulfurimonas.</title>
        <authorList>
            <person name="Fukui M."/>
        </authorList>
    </citation>
    <scope>NUCLEOTIDE SEQUENCE</scope>
    <source>
        <strain evidence="1">H1576</strain>
    </source>
</reference>
<keyword evidence="2" id="KW-1185">Reference proteome</keyword>
<organism evidence="1 2">
    <name type="scientific">Sulfurimonas aquatica</name>
    <dbReference type="NCBI Taxonomy" id="2672570"/>
    <lineage>
        <taxon>Bacteria</taxon>
        <taxon>Pseudomonadati</taxon>
        <taxon>Campylobacterota</taxon>
        <taxon>Epsilonproteobacteria</taxon>
        <taxon>Campylobacterales</taxon>
        <taxon>Sulfurimonadaceae</taxon>
        <taxon>Sulfurimonas</taxon>
    </lineage>
</organism>
<evidence type="ECO:0000313" key="2">
    <source>
        <dbReference type="Proteomes" id="UP000671852"/>
    </source>
</evidence>
<reference evidence="1" key="1">
    <citation type="submission" date="2019-11" db="EMBL/GenBank/DDBJ databases">
        <authorList>
            <person name="Kojima H."/>
        </authorList>
    </citation>
    <scope>NUCLEOTIDE SEQUENCE</scope>
    <source>
        <strain evidence="1">H1576</strain>
    </source>
</reference>
<evidence type="ECO:0000313" key="1">
    <source>
        <dbReference type="EMBL" id="QSZ42841.1"/>
    </source>
</evidence>
<accession>A0A975B250</accession>
<dbReference type="AlphaFoldDB" id="A0A975B250"/>
<gene>
    <name evidence="1" type="ORF">GJV85_12220</name>
</gene>
<dbReference type="EMBL" id="CP046072">
    <property type="protein sequence ID" value="QSZ42841.1"/>
    <property type="molecule type" value="Genomic_DNA"/>
</dbReference>
<proteinExistence type="predicted"/>
<dbReference type="Proteomes" id="UP000671852">
    <property type="component" value="Chromosome"/>
</dbReference>
<dbReference type="RefSeq" id="WP_207561652.1">
    <property type="nucleotide sequence ID" value="NZ_CP046072.1"/>
</dbReference>
<name>A0A975B250_9BACT</name>
<sequence>MGKILLAVIFTVTLTQAWDSPLIYCKPGTHQVNIYSGKWVTDNKTGEVTYVQDKGRPIIKCVKDESKK</sequence>
<protein>
    <submittedName>
        <fullName evidence="1">Uncharacterized protein</fullName>
    </submittedName>
</protein>